<evidence type="ECO:0000256" key="4">
    <source>
        <dbReference type="ARBA" id="ARBA00022679"/>
    </source>
</evidence>
<sequence>MPKHSQHRRRGKYALDADDIAWLESTSSNTSSGTDDGPPEGDRWSTWDQSTPTEKGPRPYPDWLVTELAAVDTEHGVLKTGKEADVHLISRGVPGTDRECLLAAKRYRSSDHRLFHRDAGYLEGRSTRESRMNRAMANRTAFGKQVIAAQWAVAEFAALCRLWELGVPVPYPVQIVGTEILQEFIGTRDGFAAPRLAQVSDDLDDLWEQLVTAMVTLAREGLAHGDLSPYNLLVHEGRLVIIDLPQIVDVIAHPAGPSFLDRDARNVATWFAAKGVTAADPGSLAALLREEARM</sequence>
<feature type="domain" description="RIO kinase" evidence="13">
    <location>
        <begin position="42"/>
        <end position="290"/>
    </location>
</feature>
<dbReference type="InterPro" id="IPR011009">
    <property type="entry name" value="Kinase-like_dom_sf"/>
</dbReference>
<evidence type="ECO:0000256" key="5">
    <source>
        <dbReference type="ARBA" id="ARBA00022723"/>
    </source>
</evidence>
<dbReference type="InterPro" id="IPR000687">
    <property type="entry name" value="RIO_kinase"/>
</dbReference>
<dbReference type="EC" id="2.7.11.1" evidence="2"/>
<dbReference type="GO" id="GO:0046872">
    <property type="term" value="F:metal ion binding"/>
    <property type="evidence" value="ECO:0007669"/>
    <property type="project" value="UniProtKB-KW"/>
</dbReference>
<protein>
    <recommendedName>
        <fullName evidence="2">non-specific serine/threonine protein kinase</fullName>
        <ecNumber evidence="2">2.7.11.1</ecNumber>
    </recommendedName>
</protein>
<dbReference type="RefSeq" id="WP_132593837.1">
    <property type="nucleotide sequence ID" value="NZ_SMKO01000014.1"/>
</dbReference>
<keyword evidence="7 14" id="KW-0418">Kinase</keyword>
<feature type="region of interest" description="Disordered" evidence="12">
    <location>
        <begin position="24"/>
        <end position="61"/>
    </location>
</feature>
<keyword evidence="15" id="KW-1185">Reference proteome</keyword>
<evidence type="ECO:0000256" key="12">
    <source>
        <dbReference type="SAM" id="MobiDB-lite"/>
    </source>
</evidence>
<evidence type="ECO:0000256" key="7">
    <source>
        <dbReference type="ARBA" id="ARBA00022777"/>
    </source>
</evidence>
<dbReference type="GO" id="GO:0004674">
    <property type="term" value="F:protein serine/threonine kinase activity"/>
    <property type="evidence" value="ECO:0007669"/>
    <property type="project" value="UniProtKB-KW"/>
</dbReference>
<evidence type="ECO:0000256" key="8">
    <source>
        <dbReference type="ARBA" id="ARBA00022840"/>
    </source>
</evidence>
<dbReference type="InterPro" id="IPR018934">
    <property type="entry name" value="RIO_dom"/>
</dbReference>
<evidence type="ECO:0000256" key="3">
    <source>
        <dbReference type="ARBA" id="ARBA00022527"/>
    </source>
</evidence>
<comment type="similarity">
    <text evidence="1">Belongs to the protein kinase superfamily. RIO-type Ser/Thr kinase family.</text>
</comment>
<feature type="compositionally biased region" description="Low complexity" evidence="12">
    <location>
        <begin position="25"/>
        <end position="36"/>
    </location>
</feature>
<dbReference type="Gene3D" id="3.30.200.20">
    <property type="entry name" value="Phosphorylase Kinase, domain 1"/>
    <property type="match status" value="1"/>
</dbReference>
<keyword evidence="5" id="KW-0479">Metal-binding</keyword>
<comment type="catalytic activity">
    <reaction evidence="10">
        <text>L-threonyl-[protein] + ATP = O-phospho-L-threonyl-[protein] + ADP + H(+)</text>
        <dbReference type="Rhea" id="RHEA:46608"/>
        <dbReference type="Rhea" id="RHEA-COMP:11060"/>
        <dbReference type="Rhea" id="RHEA-COMP:11605"/>
        <dbReference type="ChEBI" id="CHEBI:15378"/>
        <dbReference type="ChEBI" id="CHEBI:30013"/>
        <dbReference type="ChEBI" id="CHEBI:30616"/>
        <dbReference type="ChEBI" id="CHEBI:61977"/>
        <dbReference type="ChEBI" id="CHEBI:456216"/>
        <dbReference type="EC" id="2.7.11.1"/>
    </reaction>
</comment>
<keyword evidence="9" id="KW-0460">Magnesium</keyword>
<evidence type="ECO:0000259" key="13">
    <source>
        <dbReference type="SMART" id="SM00090"/>
    </source>
</evidence>
<organism evidence="14 15">
    <name type="scientific">Nonomuraea deserti</name>
    <dbReference type="NCBI Taxonomy" id="1848322"/>
    <lineage>
        <taxon>Bacteria</taxon>
        <taxon>Bacillati</taxon>
        <taxon>Actinomycetota</taxon>
        <taxon>Actinomycetes</taxon>
        <taxon>Streptosporangiales</taxon>
        <taxon>Streptosporangiaceae</taxon>
        <taxon>Nonomuraea</taxon>
    </lineage>
</organism>
<comment type="caution">
    <text evidence="14">The sequence shown here is derived from an EMBL/GenBank/DDBJ whole genome shotgun (WGS) entry which is preliminary data.</text>
</comment>
<accession>A0A4R4VV95</accession>
<dbReference type="SMART" id="SM00090">
    <property type="entry name" value="RIO"/>
    <property type="match status" value="1"/>
</dbReference>
<evidence type="ECO:0000256" key="9">
    <source>
        <dbReference type="ARBA" id="ARBA00022842"/>
    </source>
</evidence>
<evidence type="ECO:0000256" key="2">
    <source>
        <dbReference type="ARBA" id="ARBA00012513"/>
    </source>
</evidence>
<dbReference type="EMBL" id="SMKO01000014">
    <property type="protein sequence ID" value="TDD09968.1"/>
    <property type="molecule type" value="Genomic_DNA"/>
</dbReference>
<dbReference type="Gene3D" id="1.10.510.10">
    <property type="entry name" value="Transferase(Phosphotransferase) domain 1"/>
    <property type="match status" value="1"/>
</dbReference>
<evidence type="ECO:0000256" key="10">
    <source>
        <dbReference type="ARBA" id="ARBA00047899"/>
    </source>
</evidence>
<evidence type="ECO:0000256" key="11">
    <source>
        <dbReference type="ARBA" id="ARBA00048679"/>
    </source>
</evidence>
<evidence type="ECO:0000256" key="1">
    <source>
        <dbReference type="ARBA" id="ARBA00009196"/>
    </source>
</evidence>
<proteinExistence type="inferred from homology"/>
<comment type="catalytic activity">
    <reaction evidence="11">
        <text>L-seryl-[protein] + ATP = O-phospho-L-seryl-[protein] + ADP + H(+)</text>
        <dbReference type="Rhea" id="RHEA:17989"/>
        <dbReference type="Rhea" id="RHEA-COMP:9863"/>
        <dbReference type="Rhea" id="RHEA-COMP:11604"/>
        <dbReference type="ChEBI" id="CHEBI:15378"/>
        <dbReference type="ChEBI" id="CHEBI:29999"/>
        <dbReference type="ChEBI" id="CHEBI:30616"/>
        <dbReference type="ChEBI" id="CHEBI:83421"/>
        <dbReference type="ChEBI" id="CHEBI:456216"/>
        <dbReference type="EC" id="2.7.11.1"/>
    </reaction>
</comment>
<evidence type="ECO:0000313" key="14">
    <source>
        <dbReference type="EMBL" id="TDD09968.1"/>
    </source>
</evidence>
<dbReference type="InterPro" id="IPR051272">
    <property type="entry name" value="RIO-type_Ser/Thr_kinase"/>
</dbReference>
<evidence type="ECO:0000313" key="15">
    <source>
        <dbReference type="Proteomes" id="UP000295258"/>
    </source>
</evidence>
<dbReference type="Pfam" id="PF01163">
    <property type="entry name" value="RIO1"/>
    <property type="match status" value="1"/>
</dbReference>
<dbReference type="SUPFAM" id="SSF56112">
    <property type="entry name" value="Protein kinase-like (PK-like)"/>
    <property type="match status" value="1"/>
</dbReference>
<reference evidence="14 15" key="1">
    <citation type="submission" date="2019-03" db="EMBL/GenBank/DDBJ databases">
        <title>Draft genome sequences of novel Actinobacteria.</title>
        <authorList>
            <person name="Sahin N."/>
            <person name="Ay H."/>
            <person name="Saygin H."/>
        </authorList>
    </citation>
    <scope>NUCLEOTIDE SEQUENCE [LARGE SCALE GENOMIC DNA]</scope>
    <source>
        <strain evidence="14 15">KC310</strain>
    </source>
</reference>
<keyword evidence="3" id="KW-0723">Serine/threonine-protein kinase</keyword>
<dbReference type="PANTHER" id="PTHR45723">
    <property type="entry name" value="SERINE/THREONINE-PROTEIN KINASE RIO1"/>
    <property type="match status" value="1"/>
</dbReference>
<evidence type="ECO:0000256" key="6">
    <source>
        <dbReference type="ARBA" id="ARBA00022741"/>
    </source>
</evidence>
<dbReference type="Proteomes" id="UP000295258">
    <property type="component" value="Unassembled WGS sequence"/>
</dbReference>
<dbReference type="GO" id="GO:0005524">
    <property type="term" value="F:ATP binding"/>
    <property type="evidence" value="ECO:0007669"/>
    <property type="project" value="UniProtKB-KW"/>
</dbReference>
<gene>
    <name evidence="14" type="ORF">E1292_08700</name>
</gene>
<keyword evidence="6" id="KW-0547">Nucleotide-binding</keyword>
<keyword evidence="8" id="KW-0067">ATP-binding</keyword>
<keyword evidence="4" id="KW-0808">Transferase</keyword>
<dbReference type="AlphaFoldDB" id="A0A4R4VV95"/>
<name>A0A4R4VV95_9ACTN</name>